<feature type="region of interest" description="Disordered" evidence="1">
    <location>
        <begin position="105"/>
        <end position="126"/>
    </location>
</feature>
<dbReference type="AlphaFoldDB" id="A0A9P3PFS5"/>
<feature type="region of interest" description="Disordered" evidence="1">
    <location>
        <begin position="167"/>
        <end position="273"/>
    </location>
</feature>
<dbReference type="GO" id="GO:0000462">
    <property type="term" value="P:maturation of SSU-rRNA from tricistronic rRNA transcript (SSU-rRNA, 5.8S rRNA, LSU-rRNA)"/>
    <property type="evidence" value="ECO:0007669"/>
    <property type="project" value="TreeGrafter"/>
</dbReference>
<dbReference type="EMBL" id="BRPK01000002">
    <property type="protein sequence ID" value="GLB35061.1"/>
    <property type="molecule type" value="Genomic_DNA"/>
</dbReference>
<organism evidence="2 3">
    <name type="scientific">Lyophyllum shimeji</name>
    <name type="common">Hon-shimeji</name>
    <name type="synonym">Tricholoma shimeji</name>
    <dbReference type="NCBI Taxonomy" id="47721"/>
    <lineage>
        <taxon>Eukaryota</taxon>
        <taxon>Fungi</taxon>
        <taxon>Dikarya</taxon>
        <taxon>Basidiomycota</taxon>
        <taxon>Agaricomycotina</taxon>
        <taxon>Agaricomycetes</taxon>
        <taxon>Agaricomycetidae</taxon>
        <taxon>Agaricales</taxon>
        <taxon>Tricholomatineae</taxon>
        <taxon>Lyophyllaceae</taxon>
        <taxon>Lyophyllum</taxon>
    </lineage>
</organism>
<gene>
    <name evidence="2" type="ORF">LshimejAT787_0206260</name>
</gene>
<protein>
    <submittedName>
        <fullName evidence="2">Sas10/Utp3/C1D family protein</fullName>
    </submittedName>
</protein>
<dbReference type="Pfam" id="PF04000">
    <property type="entry name" value="Sas10_Utp3"/>
    <property type="match status" value="1"/>
</dbReference>
<dbReference type="OrthoDB" id="203440at2759"/>
<dbReference type="GO" id="GO:0032040">
    <property type="term" value="C:small-subunit processome"/>
    <property type="evidence" value="ECO:0007669"/>
    <property type="project" value="TreeGrafter"/>
</dbReference>
<dbReference type="Proteomes" id="UP001063166">
    <property type="component" value="Unassembled WGS sequence"/>
</dbReference>
<name>A0A9P3PFS5_LYOSH</name>
<evidence type="ECO:0000256" key="1">
    <source>
        <dbReference type="SAM" id="MobiDB-lite"/>
    </source>
</evidence>
<dbReference type="InterPro" id="IPR007146">
    <property type="entry name" value="Sas10/Utp3/C1D"/>
</dbReference>
<proteinExistence type="predicted"/>
<dbReference type="PANTHER" id="PTHR13237:SF9">
    <property type="entry name" value="NEUROGUIDIN"/>
    <property type="match status" value="1"/>
</dbReference>
<comment type="caution">
    <text evidence="2">The sequence shown here is derived from an EMBL/GenBank/DDBJ whole genome shotgun (WGS) entry which is preliminary data.</text>
</comment>
<feature type="region of interest" description="Disordered" evidence="1">
    <location>
        <begin position="305"/>
        <end position="328"/>
    </location>
</feature>
<keyword evidence="3" id="KW-1185">Reference proteome</keyword>
<dbReference type="PANTHER" id="PTHR13237">
    <property type="entry name" value="SOMETHING ABOUT SILENCING PROTEIN 10-RELATED"/>
    <property type="match status" value="1"/>
</dbReference>
<feature type="compositionally biased region" description="Low complexity" evidence="1">
    <location>
        <begin position="242"/>
        <end position="254"/>
    </location>
</feature>
<evidence type="ECO:0000313" key="2">
    <source>
        <dbReference type="EMBL" id="GLB35061.1"/>
    </source>
</evidence>
<feature type="compositionally biased region" description="Low complexity" evidence="1">
    <location>
        <begin position="261"/>
        <end position="273"/>
    </location>
</feature>
<sequence>MIVVTDHAPIKDCGGHVFIGLINNLNRKAKKCFLFPHNHPTPQNGAASISRARESIHAIRENAGSLDLKDGISLLSLKHHILLSYLNSLVLVSSRRVIGHSLSGRSHPDQVFSAAERSSRGNGAGDLVDSMVEGRVILEKIRTLEMRMRYQIEKLVRVAHEPEKNVDSIDDPLAFRPNPSNLVDGDEAPDAAPDTSRDRPSQSENHDPHDATSKDGMYRPPRVAPVPYNEKSKSQLRKERAPLPSALASLSADPSRPHVESTSGLGSTPSLSSGRAAYLKRLNEYEEENFSRLVMKKSDAKRRARDEEDLALGGSLAAGGGRHRRRAGGLEDEFGDVLRSVERVRQRNGVGVKGMGTMS</sequence>
<accession>A0A9P3PFS5</accession>
<feature type="compositionally biased region" description="Basic and acidic residues" evidence="1">
    <location>
        <begin position="195"/>
        <end position="217"/>
    </location>
</feature>
<feature type="compositionally biased region" description="Basic and acidic residues" evidence="1">
    <location>
        <begin position="230"/>
        <end position="241"/>
    </location>
</feature>
<evidence type="ECO:0000313" key="3">
    <source>
        <dbReference type="Proteomes" id="UP001063166"/>
    </source>
</evidence>
<reference evidence="2" key="1">
    <citation type="submission" date="2022-07" db="EMBL/GenBank/DDBJ databases">
        <title>The genome of Lyophyllum shimeji provides insight into the initial evolution of ectomycorrhizal fungal genome.</title>
        <authorList>
            <person name="Kobayashi Y."/>
            <person name="Shibata T."/>
            <person name="Hirakawa H."/>
            <person name="Shigenobu S."/>
            <person name="Nishiyama T."/>
            <person name="Yamada A."/>
            <person name="Hasebe M."/>
            <person name="Kawaguchi M."/>
        </authorList>
    </citation>
    <scope>NUCLEOTIDE SEQUENCE</scope>
    <source>
        <strain evidence="2">AT787</strain>
    </source>
</reference>